<dbReference type="Pfam" id="PF12833">
    <property type="entry name" value="HTH_18"/>
    <property type="match status" value="1"/>
</dbReference>
<dbReference type="InterPro" id="IPR018060">
    <property type="entry name" value="HTH_AraC"/>
</dbReference>
<feature type="domain" description="HTH araC/xylS-type" evidence="1">
    <location>
        <begin position="185"/>
        <end position="267"/>
    </location>
</feature>
<gene>
    <name evidence="2" type="ORF">VRS74_08815</name>
</gene>
<evidence type="ECO:0000313" key="3">
    <source>
        <dbReference type="Proteomes" id="UP001343492"/>
    </source>
</evidence>
<dbReference type="EMBL" id="JAZDQV010000007">
    <property type="protein sequence ID" value="MEE1877784.1"/>
    <property type="molecule type" value="Genomic_DNA"/>
</dbReference>
<dbReference type="Proteomes" id="UP001343492">
    <property type="component" value="Unassembled WGS sequence"/>
</dbReference>
<protein>
    <submittedName>
        <fullName evidence="2">Helix-turn-helix domain-containing protein</fullName>
    </submittedName>
</protein>
<dbReference type="RefSeq" id="WP_354144889.1">
    <property type="nucleotide sequence ID" value="NZ_JAZDQV010000007.1"/>
</dbReference>
<name>A0ABU7GFI9_9SPHN</name>
<dbReference type="SMART" id="SM00342">
    <property type="entry name" value="HTH_ARAC"/>
    <property type="match status" value="1"/>
</dbReference>
<organism evidence="2 3">
    <name type="scientific">Altererythrobacter litoralis</name>
    <dbReference type="NCBI Taxonomy" id="3113904"/>
    <lineage>
        <taxon>Bacteria</taxon>
        <taxon>Pseudomonadati</taxon>
        <taxon>Pseudomonadota</taxon>
        <taxon>Alphaproteobacteria</taxon>
        <taxon>Sphingomonadales</taxon>
        <taxon>Erythrobacteraceae</taxon>
        <taxon>Altererythrobacter</taxon>
    </lineage>
</organism>
<accession>A0ABU7GFI9</accession>
<reference evidence="2 3" key="1">
    <citation type="submission" date="2024-01" db="EMBL/GenBank/DDBJ databases">
        <title>The genome sequence of Erythrobacteraceae sp. strain 1XM1-14.</title>
        <authorList>
            <person name="Liu Y."/>
        </authorList>
    </citation>
    <scope>NUCLEOTIDE SEQUENCE [LARGE SCALE GENOMIC DNA]</scope>
    <source>
        <strain evidence="2 3">1XM1-14</strain>
    </source>
</reference>
<comment type="caution">
    <text evidence="2">The sequence shown here is derived from an EMBL/GenBank/DDBJ whole genome shotgun (WGS) entry which is preliminary data.</text>
</comment>
<dbReference type="Gene3D" id="1.10.10.60">
    <property type="entry name" value="Homeodomain-like"/>
    <property type="match status" value="1"/>
</dbReference>
<keyword evidence="3" id="KW-1185">Reference proteome</keyword>
<proteinExistence type="predicted"/>
<evidence type="ECO:0000313" key="2">
    <source>
        <dbReference type="EMBL" id="MEE1877784.1"/>
    </source>
</evidence>
<dbReference type="PROSITE" id="PS01124">
    <property type="entry name" value="HTH_ARAC_FAMILY_2"/>
    <property type="match status" value="1"/>
</dbReference>
<evidence type="ECO:0000259" key="1">
    <source>
        <dbReference type="PROSITE" id="PS01124"/>
    </source>
</evidence>
<sequence length="300" mass="32534">MVGGQPFSFEFVPAPADLSPYLNSLYVLRIGPHRIEEVLPAYSGQLMLASSGKGRMDFGDGFVEAPEDAFFTGPLTAARPFSIDGPALLLGASFTFHGWAALTRLPTVQNSDRFLTAEQGLGGPAGGDALSLTRRVRAGEIDAQAALGELGAILRTAIKPLPAGHADLIQATYDWLSSSLNPEPERLYASLPLSERQVQRLVKRFFGLAPSRLRRRYRAIRAATLLADPGLSDARRIEVLQSFYDQAHMIREIREFTGRTPRLLASRKDAVGVETLGPQGYGVVELFAGEEAEQLGKEPG</sequence>